<dbReference type="PANTHER" id="PTHR33164:SF104">
    <property type="entry name" value="TRANSCRIPTIONAL REGULATORY PROTEIN"/>
    <property type="match status" value="1"/>
</dbReference>
<dbReference type="PROSITE" id="PS50995">
    <property type="entry name" value="HTH_MARR_2"/>
    <property type="match status" value="1"/>
</dbReference>
<dbReference type="RefSeq" id="WP_171108638.1">
    <property type="nucleotide sequence ID" value="NZ_BMPT01000017.1"/>
</dbReference>
<reference evidence="2" key="2">
    <citation type="submission" date="2020-09" db="EMBL/GenBank/DDBJ databases">
        <authorList>
            <person name="Sun Q."/>
            <person name="Ohkuma M."/>
        </authorList>
    </citation>
    <scope>NUCLEOTIDE SEQUENCE</scope>
    <source>
        <strain evidence="2">JCM 3051</strain>
    </source>
</reference>
<name>A0A8H9GLF0_9MICO</name>
<organism evidence="2 3">
    <name type="scientific">Promicromonospora citrea</name>
    <dbReference type="NCBI Taxonomy" id="43677"/>
    <lineage>
        <taxon>Bacteria</taxon>
        <taxon>Bacillati</taxon>
        <taxon>Actinomycetota</taxon>
        <taxon>Actinomycetes</taxon>
        <taxon>Micrococcales</taxon>
        <taxon>Promicromonosporaceae</taxon>
        <taxon>Promicromonospora</taxon>
    </lineage>
</organism>
<dbReference type="Pfam" id="PF12802">
    <property type="entry name" value="MarR_2"/>
    <property type="match status" value="1"/>
</dbReference>
<dbReference type="GO" id="GO:0003700">
    <property type="term" value="F:DNA-binding transcription factor activity"/>
    <property type="evidence" value="ECO:0007669"/>
    <property type="project" value="InterPro"/>
</dbReference>
<keyword evidence="3" id="KW-1185">Reference proteome</keyword>
<dbReference type="GO" id="GO:0006950">
    <property type="term" value="P:response to stress"/>
    <property type="evidence" value="ECO:0007669"/>
    <property type="project" value="TreeGrafter"/>
</dbReference>
<reference evidence="2" key="1">
    <citation type="journal article" date="2014" name="Int. J. Syst. Evol. Microbiol.">
        <title>Complete genome sequence of Corynebacterium casei LMG S-19264T (=DSM 44701T), isolated from a smear-ripened cheese.</title>
        <authorList>
            <consortium name="US DOE Joint Genome Institute (JGI-PGF)"/>
            <person name="Walter F."/>
            <person name="Albersmeier A."/>
            <person name="Kalinowski J."/>
            <person name="Ruckert C."/>
        </authorList>
    </citation>
    <scope>NUCLEOTIDE SEQUENCE</scope>
    <source>
        <strain evidence="2">JCM 3051</strain>
    </source>
</reference>
<dbReference type="Proteomes" id="UP000655589">
    <property type="component" value="Unassembled WGS sequence"/>
</dbReference>
<dbReference type="InterPro" id="IPR039422">
    <property type="entry name" value="MarR/SlyA-like"/>
</dbReference>
<dbReference type="InterPro" id="IPR036390">
    <property type="entry name" value="WH_DNA-bd_sf"/>
</dbReference>
<evidence type="ECO:0000259" key="1">
    <source>
        <dbReference type="PROSITE" id="PS50995"/>
    </source>
</evidence>
<dbReference type="AlphaFoldDB" id="A0A8H9GLF0"/>
<dbReference type="EMBL" id="BMPT01000017">
    <property type="protein sequence ID" value="GGM37055.1"/>
    <property type="molecule type" value="Genomic_DNA"/>
</dbReference>
<dbReference type="PANTHER" id="PTHR33164">
    <property type="entry name" value="TRANSCRIPTIONAL REGULATOR, MARR FAMILY"/>
    <property type="match status" value="1"/>
</dbReference>
<evidence type="ECO:0000313" key="3">
    <source>
        <dbReference type="Proteomes" id="UP000655589"/>
    </source>
</evidence>
<gene>
    <name evidence="2" type="ORF">GCM10010102_35650</name>
</gene>
<protein>
    <submittedName>
        <fullName evidence="2">Transcriptional regulator</fullName>
    </submittedName>
</protein>
<dbReference type="SMART" id="SM00347">
    <property type="entry name" value="HTH_MARR"/>
    <property type="match status" value="1"/>
</dbReference>
<dbReference type="SUPFAM" id="SSF46785">
    <property type="entry name" value="Winged helix' DNA-binding domain"/>
    <property type="match status" value="1"/>
</dbReference>
<evidence type="ECO:0000313" key="2">
    <source>
        <dbReference type="EMBL" id="GGM37055.1"/>
    </source>
</evidence>
<dbReference type="Gene3D" id="1.10.10.10">
    <property type="entry name" value="Winged helix-like DNA-binding domain superfamily/Winged helix DNA-binding domain"/>
    <property type="match status" value="1"/>
</dbReference>
<feature type="domain" description="HTH marR-type" evidence="1">
    <location>
        <begin position="32"/>
        <end position="167"/>
    </location>
</feature>
<accession>A0A8H9GLF0</accession>
<dbReference type="InterPro" id="IPR036388">
    <property type="entry name" value="WH-like_DNA-bd_sf"/>
</dbReference>
<comment type="caution">
    <text evidence="2">The sequence shown here is derived from an EMBL/GenBank/DDBJ whole genome shotgun (WGS) entry which is preliminary data.</text>
</comment>
<dbReference type="InterPro" id="IPR000835">
    <property type="entry name" value="HTH_MarR-typ"/>
</dbReference>
<sequence>MDDYPLDGTAALPPADIAAAWERELPGVPTSSIGVLTPLWRAAKTLAEERRRTLARLGLDAATLDLLSTLRRSGPPYTLTTRQLAAQTLVTAGAISQRVARAERDGLVVRQASTASRRAVAVVLTDAGHARVGTAVRALLEHEEALVAALDPVEREALGALLARLGTAAG</sequence>
<proteinExistence type="predicted"/>